<reference evidence="1 2" key="1">
    <citation type="submission" date="2014-04" db="EMBL/GenBank/DDBJ databases">
        <authorList>
            <consortium name="DOE Joint Genome Institute"/>
            <person name="Kuo A."/>
            <person name="Gay G."/>
            <person name="Dore J."/>
            <person name="Kohler A."/>
            <person name="Nagy L.G."/>
            <person name="Floudas D."/>
            <person name="Copeland A."/>
            <person name="Barry K.W."/>
            <person name="Cichocki N."/>
            <person name="Veneault-Fourrey C."/>
            <person name="LaButti K."/>
            <person name="Lindquist E.A."/>
            <person name="Lipzen A."/>
            <person name="Lundell T."/>
            <person name="Morin E."/>
            <person name="Murat C."/>
            <person name="Sun H."/>
            <person name="Tunlid A."/>
            <person name="Henrissat B."/>
            <person name="Grigoriev I.V."/>
            <person name="Hibbett D.S."/>
            <person name="Martin F."/>
            <person name="Nordberg H.P."/>
            <person name="Cantor M.N."/>
            <person name="Hua S.X."/>
        </authorList>
    </citation>
    <scope>NUCLEOTIDE SEQUENCE [LARGE SCALE GENOMIC DNA]</scope>
    <source>
        <strain evidence="2">h7</strain>
    </source>
</reference>
<name>A0A0C3C340_HEBCY</name>
<gene>
    <name evidence="1" type="ORF">M413DRAFT_249966</name>
</gene>
<evidence type="ECO:0000313" key="2">
    <source>
        <dbReference type="Proteomes" id="UP000053424"/>
    </source>
</evidence>
<dbReference type="Proteomes" id="UP000053424">
    <property type="component" value="Unassembled WGS sequence"/>
</dbReference>
<dbReference type="HOGENOM" id="CLU_2812657_0_0_1"/>
<evidence type="ECO:0000313" key="1">
    <source>
        <dbReference type="EMBL" id="KIM38026.1"/>
    </source>
</evidence>
<organism evidence="1 2">
    <name type="scientific">Hebeloma cylindrosporum</name>
    <dbReference type="NCBI Taxonomy" id="76867"/>
    <lineage>
        <taxon>Eukaryota</taxon>
        <taxon>Fungi</taxon>
        <taxon>Dikarya</taxon>
        <taxon>Basidiomycota</taxon>
        <taxon>Agaricomycotina</taxon>
        <taxon>Agaricomycetes</taxon>
        <taxon>Agaricomycetidae</taxon>
        <taxon>Agaricales</taxon>
        <taxon>Agaricineae</taxon>
        <taxon>Hymenogastraceae</taxon>
        <taxon>Hebeloma</taxon>
    </lineage>
</organism>
<dbReference type="EMBL" id="KN831793">
    <property type="protein sequence ID" value="KIM38026.1"/>
    <property type="molecule type" value="Genomic_DNA"/>
</dbReference>
<proteinExistence type="predicted"/>
<keyword evidence="2" id="KW-1185">Reference proteome</keyword>
<sequence>MDSVKLYIVESIRSSIMINVPNPGRCCSQDVHFTKNYAVREGIWRLPMSCQTWSTDWARSLFYFEHF</sequence>
<dbReference type="AlphaFoldDB" id="A0A0C3C340"/>
<protein>
    <submittedName>
        <fullName evidence="1">Uncharacterized protein</fullName>
    </submittedName>
</protein>
<accession>A0A0C3C340</accession>
<reference evidence="2" key="2">
    <citation type="submission" date="2015-01" db="EMBL/GenBank/DDBJ databases">
        <title>Evolutionary Origins and Diversification of the Mycorrhizal Mutualists.</title>
        <authorList>
            <consortium name="DOE Joint Genome Institute"/>
            <consortium name="Mycorrhizal Genomics Consortium"/>
            <person name="Kohler A."/>
            <person name="Kuo A."/>
            <person name="Nagy L.G."/>
            <person name="Floudas D."/>
            <person name="Copeland A."/>
            <person name="Barry K.W."/>
            <person name="Cichocki N."/>
            <person name="Veneault-Fourrey C."/>
            <person name="LaButti K."/>
            <person name="Lindquist E.A."/>
            <person name="Lipzen A."/>
            <person name="Lundell T."/>
            <person name="Morin E."/>
            <person name="Murat C."/>
            <person name="Riley R."/>
            <person name="Ohm R."/>
            <person name="Sun H."/>
            <person name="Tunlid A."/>
            <person name="Henrissat B."/>
            <person name="Grigoriev I.V."/>
            <person name="Hibbett D.S."/>
            <person name="Martin F."/>
        </authorList>
    </citation>
    <scope>NUCLEOTIDE SEQUENCE [LARGE SCALE GENOMIC DNA]</scope>
    <source>
        <strain evidence="2">h7</strain>
    </source>
</reference>